<evidence type="ECO:0000313" key="2">
    <source>
        <dbReference type="EMBL" id="OGK50570.1"/>
    </source>
</evidence>
<sequence>MRKNRKKRNPYVVGFIVFILLYFFVYKPFKLINVRGGALKKSAQQLKKDFAKNDLDLVKKDLDDFSVKYAALEREAKPLYLFAFIPYVGDMKNGLEAGNYMIRAAKESVVAISPYADLIGFKKGEASFVEKSAEDRLQTAVLTLDKIVDRIDPISKNFEQAEIRLNKINPHRYPKNFLGFKAQDKVANLRNSALGVTTLFVDAKPLLKQLPDILGKDEPKTYLILFQNDKERRATGGFLTSYAVFNIDKGRIKKESSDDIYQLDNSLSSHPRAPREILAYHKGVSQFVIRDSNLSPDFVESIKLFNSLYQKSPKKVDYDGIITLDSKVLVDMLTIFGDTEAGGVVFSAKEDKRCDCPQVIYTLFDIVDRPVNYVKEDRKGILGQLMQALLLKVLGFSPSRYWGPFIENSIHNLDTKHILVHFPDKTLQESIEKLNYGGRIRQFNGDYLHINNVNFAGAKSNLFVNETVESKTTFKGNTVEREVLIDWRNPYPHSDCNLERGGLCLNAQLRNWIRIYVPKGSKLVEFIGSETPVKTYDELGKTVFEGFLRVNPLGKATVQVTYTLPDGISANNYELLVQKQPSVDTLTLKALIKGKTVYNQLLDKDVVITD</sequence>
<reference evidence="2 3" key="1">
    <citation type="journal article" date="2016" name="Nat. Commun.">
        <title>Thousands of microbial genomes shed light on interconnected biogeochemical processes in an aquifer system.</title>
        <authorList>
            <person name="Anantharaman K."/>
            <person name="Brown C.T."/>
            <person name="Hug L.A."/>
            <person name="Sharon I."/>
            <person name="Castelle C.J."/>
            <person name="Probst A.J."/>
            <person name="Thomas B.C."/>
            <person name="Singh A."/>
            <person name="Wilkins M.J."/>
            <person name="Karaoz U."/>
            <person name="Brodie E.L."/>
            <person name="Williams K.H."/>
            <person name="Hubbard S.S."/>
            <person name="Banfield J.F."/>
        </authorList>
    </citation>
    <scope>NUCLEOTIDE SEQUENCE [LARGE SCALE GENOMIC DNA]</scope>
</reference>
<dbReference type="Pfam" id="PF13196">
    <property type="entry name" value="DUF4012"/>
    <property type="match status" value="1"/>
</dbReference>
<evidence type="ECO:0008006" key="4">
    <source>
        <dbReference type="Google" id="ProtNLM"/>
    </source>
</evidence>
<accession>A0A1F7J4N8</accession>
<keyword evidence="1" id="KW-0472">Membrane</keyword>
<keyword evidence="1" id="KW-0812">Transmembrane</keyword>
<keyword evidence="1" id="KW-1133">Transmembrane helix</keyword>
<gene>
    <name evidence="2" type="ORF">A3B50_02190</name>
</gene>
<organism evidence="2 3">
    <name type="scientific">Candidatus Roizmanbacteria bacterium RIFCSPLOWO2_01_FULL_40_42</name>
    <dbReference type="NCBI Taxonomy" id="1802066"/>
    <lineage>
        <taxon>Bacteria</taxon>
        <taxon>Candidatus Roizmaniibacteriota</taxon>
    </lineage>
</organism>
<evidence type="ECO:0000313" key="3">
    <source>
        <dbReference type="Proteomes" id="UP000178558"/>
    </source>
</evidence>
<evidence type="ECO:0000256" key="1">
    <source>
        <dbReference type="SAM" id="Phobius"/>
    </source>
</evidence>
<feature type="transmembrane region" description="Helical" evidence="1">
    <location>
        <begin position="12"/>
        <end position="29"/>
    </location>
</feature>
<dbReference type="InterPro" id="IPR025101">
    <property type="entry name" value="DUF4012"/>
</dbReference>
<dbReference type="Proteomes" id="UP000178558">
    <property type="component" value="Unassembled WGS sequence"/>
</dbReference>
<name>A0A1F7J4N8_9BACT</name>
<protein>
    <recommendedName>
        <fullName evidence="4">DUF4012 domain-containing protein</fullName>
    </recommendedName>
</protein>
<dbReference type="AlphaFoldDB" id="A0A1F7J4N8"/>
<proteinExistence type="predicted"/>
<dbReference type="EMBL" id="MGAQ01000015">
    <property type="protein sequence ID" value="OGK50570.1"/>
    <property type="molecule type" value="Genomic_DNA"/>
</dbReference>
<comment type="caution">
    <text evidence="2">The sequence shown here is derived from an EMBL/GenBank/DDBJ whole genome shotgun (WGS) entry which is preliminary data.</text>
</comment>